<dbReference type="GeneID" id="111084588"/>
<sequence>MKIHEHELFLFFSLSLNSKRSRNLSWKVEKVKIEHERIFFRKVAKKGLESASPPLYINNLFRLVHISSFELTSHVLNLDGLKTRALGWIYGTPKEMVIVLCRSRKFKWHKKAFRLRLPFHQNKGLILVCPLLILRRNVLTSHLCPLPNLSFLWTRGFSVT</sequence>
<keyword evidence="1" id="KW-1185">Reference proteome</keyword>
<name>A0ABM1S009_LIMPO</name>
<dbReference type="RefSeq" id="XP_022236964.1">
    <property type="nucleotide sequence ID" value="XM_022381256.1"/>
</dbReference>
<evidence type="ECO:0000313" key="1">
    <source>
        <dbReference type="Proteomes" id="UP000694941"/>
    </source>
</evidence>
<accession>A0ABM1S009</accession>
<dbReference type="Proteomes" id="UP000694941">
    <property type="component" value="Unplaced"/>
</dbReference>
<proteinExistence type="predicted"/>
<gene>
    <name evidence="2" type="primary">LOC111084588</name>
</gene>
<reference evidence="2" key="1">
    <citation type="submission" date="2025-08" db="UniProtKB">
        <authorList>
            <consortium name="RefSeq"/>
        </authorList>
    </citation>
    <scope>IDENTIFICATION</scope>
    <source>
        <tissue evidence="2">Muscle</tissue>
    </source>
</reference>
<evidence type="ECO:0000313" key="2">
    <source>
        <dbReference type="RefSeq" id="XP_022236964.1"/>
    </source>
</evidence>
<organism evidence="1 2">
    <name type="scientific">Limulus polyphemus</name>
    <name type="common">Atlantic horseshoe crab</name>
    <dbReference type="NCBI Taxonomy" id="6850"/>
    <lineage>
        <taxon>Eukaryota</taxon>
        <taxon>Metazoa</taxon>
        <taxon>Ecdysozoa</taxon>
        <taxon>Arthropoda</taxon>
        <taxon>Chelicerata</taxon>
        <taxon>Merostomata</taxon>
        <taxon>Xiphosura</taxon>
        <taxon>Limulidae</taxon>
        <taxon>Limulus</taxon>
    </lineage>
</organism>
<protein>
    <submittedName>
        <fullName evidence="2">Uncharacterized protein LOC111084588</fullName>
    </submittedName>
</protein>